<dbReference type="InterPro" id="IPR016657">
    <property type="entry name" value="PAGM"/>
</dbReference>
<evidence type="ECO:0000313" key="23">
    <source>
        <dbReference type="Proteomes" id="UP000070444"/>
    </source>
</evidence>
<evidence type="ECO:0000256" key="5">
    <source>
        <dbReference type="ARBA" id="ARBA00022553"/>
    </source>
</evidence>
<evidence type="ECO:0000256" key="1">
    <source>
        <dbReference type="ARBA" id="ARBA00000558"/>
    </source>
</evidence>
<keyword evidence="5" id="KW-0597">Phosphoprotein</keyword>
<reference evidence="22 23" key="1">
    <citation type="journal article" date="2015" name="Genome Biol. Evol.">
        <title>Phylogenomic analyses indicate that early fungi evolved digesting cell walls of algal ancestors of land plants.</title>
        <authorList>
            <person name="Chang Y."/>
            <person name="Wang S."/>
            <person name="Sekimoto S."/>
            <person name="Aerts A.L."/>
            <person name="Choi C."/>
            <person name="Clum A."/>
            <person name="LaButti K.M."/>
            <person name="Lindquist E.A."/>
            <person name="Yee Ngan C."/>
            <person name="Ohm R.A."/>
            <person name="Salamov A.A."/>
            <person name="Grigoriev I.V."/>
            <person name="Spatafora J.W."/>
            <person name="Berbee M.L."/>
        </authorList>
    </citation>
    <scope>NUCLEOTIDE SEQUENCE [LARGE SCALE GENOMIC DNA]</scope>
    <source>
        <strain evidence="22 23">NRRL 28638</strain>
    </source>
</reference>
<dbReference type="STRING" id="796925.A0A137NS59"/>
<name>A0A137NS59_CONC2</name>
<dbReference type="EMBL" id="KQ964853">
    <property type="protein sequence ID" value="KXN65577.1"/>
    <property type="molecule type" value="Genomic_DNA"/>
</dbReference>
<dbReference type="EC" id="5.4.2.3" evidence="4 14"/>
<comment type="similarity">
    <text evidence="3 14">Belongs to the phosphohexose mutase family.</text>
</comment>
<feature type="domain" description="Phosphoacetylglucosamine mutase AMG1" evidence="21">
    <location>
        <begin position="187"/>
        <end position="287"/>
    </location>
</feature>
<evidence type="ECO:0000256" key="3">
    <source>
        <dbReference type="ARBA" id="ARBA00010231"/>
    </source>
</evidence>
<feature type="binding site" evidence="16">
    <location>
        <position position="499"/>
    </location>
    <ligand>
        <name>substrate</name>
    </ligand>
</feature>
<evidence type="ECO:0000256" key="13">
    <source>
        <dbReference type="ARBA" id="ARBA00059527"/>
    </source>
</evidence>
<dbReference type="OrthoDB" id="1928at2759"/>
<dbReference type="PROSITE" id="PS00710">
    <property type="entry name" value="PGM_PMM"/>
    <property type="match status" value="1"/>
</dbReference>
<dbReference type="PANTHER" id="PTHR45955:SF1">
    <property type="entry name" value="PHOSPHOACETYLGLUCOSAMINE MUTASE"/>
    <property type="match status" value="1"/>
</dbReference>
<dbReference type="Pfam" id="PF00408">
    <property type="entry name" value="PGM_PMM_IV"/>
    <property type="match status" value="1"/>
</dbReference>
<dbReference type="SUPFAM" id="SSF53738">
    <property type="entry name" value="Phosphoglucomutase, first 3 domains"/>
    <property type="match status" value="3"/>
</dbReference>
<comment type="catalytic activity">
    <reaction evidence="1 14">
        <text>N-acetyl-alpha-D-glucosamine 1-phosphate = N-acetyl-D-glucosamine 6-phosphate</text>
        <dbReference type="Rhea" id="RHEA:23804"/>
        <dbReference type="ChEBI" id="CHEBI:57513"/>
        <dbReference type="ChEBI" id="CHEBI:57776"/>
        <dbReference type="EC" id="5.4.2.3"/>
    </reaction>
</comment>
<feature type="binding site" evidence="17">
    <location>
        <position position="284"/>
    </location>
    <ligand>
        <name>Mg(2+)</name>
        <dbReference type="ChEBI" id="CHEBI:18420"/>
    </ligand>
</feature>
<evidence type="ECO:0000256" key="17">
    <source>
        <dbReference type="PIRSR" id="PIRSR016408-3"/>
    </source>
</evidence>
<dbReference type="FunFam" id="3.40.120.10:FF:000013">
    <property type="entry name" value="Phosphoacetylglucosamine mutase"/>
    <property type="match status" value="1"/>
</dbReference>
<feature type="binding site" evidence="16">
    <location>
        <begin position="490"/>
        <end position="494"/>
    </location>
    <ligand>
        <name>substrate</name>
    </ligand>
</feature>
<evidence type="ECO:0000256" key="9">
    <source>
        <dbReference type="ARBA" id="ARBA00023277"/>
    </source>
</evidence>
<evidence type="ECO:0000259" key="18">
    <source>
        <dbReference type="Pfam" id="PF00408"/>
    </source>
</evidence>
<accession>A0A137NS59</accession>
<evidence type="ECO:0000256" key="10">
    <source>
        <dbReference type="ARBA" id="ARBA00023316"/>
    </source>
</evidence>
<dbReference type="OMA" id="WEAYATK"/>
<keyword evidence="9" id="KW-0119">Carbohydrate metabolism</keyword>
<dbReference type="Proteomes" id="UP000070444">
    <property type="component" value="Unassembled WGS sequence"/>
</dbReference>
<evidence type="ECO:0000256" key="6">
    <source>
        <dbReference type="ARBA" id="ARBA00022723"/>
    </source>
</evidence>
<dbReference type="Pfam" id="PF02878">
    <property type="entry name" value="PGM_PMM_I"/>
    <property type="match status" value="2"/>
</dbReference>
<keyword evidence="7 14" id="KW-0460">Magnesium</keyword>
<dbReference type="CDD" id="cd03086">
    <property type="entry name" value="PGM3"/>
    <property type="match status" value="1"/>
</dbReference>
<feature type="binding site" description="via phosphate group" evidence="17">
    <location>
        <position position="65"/>
    </location>
    <ligand>
        <name>Mg(2+)</name>
        <dbReference type="ChEBI" id="CHEBI:18420"/>
    </ligand>
</feature>
<comment type="cofactor">
    <cofactor evidence="14 17">
        <name>Mg(2+)</name>
        <dbReference type="ChEBI" id="CHEBI:18420"/>
    </cofactor>
    <text evidence="14 17">Binds 1 Mg(2+) ion per subunit.</text>
</comment>
<dbReference type="InterPro" id="IPR049022">
    <property type="entry name" value="AMG1_III"/>
</dbReference>
<dbReference type="UniPathway" id="UPA00113">
    <property type="reaction ID" value="UER00530"/>
</dbReference>
<dbReference type="Gene3D" id="3.40.120.10">
    <property type="entry name" value="Alpha-D-Glucose-1,6-Bisphosphate, subunit A, domain 3"/>
    <property type="match status" value="2"/>
</dbReference>
<feature type="domain" description="Alpha-D-phosphohexomutase C-terminal" evidence="18">
    <location>
        <begin position="466"/>
        <end position="519"/>
    </location>
</feature>
<evidence type="ECO:0000256" key="14">
    <source>
        <dbReference type="PIRNR" id="PIRNR016408"/>
    </source>
</evidence>
<feature type="binding site" evidence="17">
    <location>
        <position position="280"/>
    </location>
    <ligand>
        <name>Mg(2+)</name>
        <dbReference type="ChEBI" id="CHEBI:18420"/>
    </ligand>
</feature>
<dbReference type="InterPro" id="IPR016055">
    <property type="entry name" value="A-D-PHexomutase_a/b/a-I/II/III"/>
</dbReference>
<dbReference type="InterPro" id="IPR036900">
    <property type="entry name" value="A-D-PHexomutase_C_sf"/>
</dbReference>
<evidence type="ECO:0000256" key="11">
    <source>
        <dbReference type="ARBA" id="ARBA00031926"/>
    </source>
</evidence>
<keyword evidence="6 14" id="KW-0479">Metal-binding</keyword>
<evidence type="ECO:0000256" key="16">
    <source>
        <dbReference type="PIRSR" id="PIRSR016408-2"/>
    </source>
</evidence>
<gene>
    <name evidence="22" type="ORF">CONCODRAFT_87784</name>
</gene>
<dbReference type="Pfam" id="PF21405">
    <property type="entry name" value="AMG1_II"/>
    <property type="match status" value="1"/>
</dbReference>
<dbReference type="AlphaFoldDB" id="A0A137NS59"/>
<feature type="binding site" evidence="16">
    <location>
        <begin position="376"/>
        <end position="378"/>
    </location>
    <ligand>
        <name>substrate</name>
    </ligand>
</feature>
<dbReference type="GO" id="GO:0004610">
    <property type="term" value="F:phosphoacetylglucosamine mutase activity"/>
    <property type="evidence" value="ECO:0007669"/>
    <property type="project" value="UniProtKB-UniRule"/>
</dbReference>
<dbReference type="GO" id="GO:0006048">
    <property type="term" value="P:UDP-N-acetylglucosamine biosynthetic process"/>
    <property type="evidence" value="ECO:0007669"/>
    <property type="project" value="UniProtKB-UniRule"/>
</dbReference>
<evidence type="ECO:0000259" key="21">
    <source>
        <dbReference type="Pfam" id="PF21405"/>
    </source>
</evidence>
<dbReference type="Pfam" id="PF21404">
    <property type="entry name" value="AMG1_III"/>
    <property type="match status" value="1"/>
</dbReference>
<keyword evidence="10" id="KW-0961">Cell wall biogenesis/degradation</keyword>
<evidence type="ECO:0000259" key="20">
    <source>
        <dbReference type="Pfam" id="PF21404"/>
    </source>
</evidence>
<evidence type="ECO:0000256" key="4">
    <source>
        <dbReference type="ARBA" id="ARBA00012731"/>
    </source>
</evidence>
<comment type="pathway">
    <text evidence="2 14">Nucleotide-sugar biosynthesis; UDP-N-acetyl-alpha-D-glucosamine biosynthesis; N-acetyl-alpha-D-glucosamine 1-phosphate from alpha-D-glucosamine 6-phosphate (route I): step 2/2.</text>
</comment>
<feature type="active site" description="Phosphoserine intermediate" evidence="15">
    <location>
        <position position="65"/>
    </location>
</feature>
<keyword evidence="8 14" id="KW-0413">Isomerase</keyword>
<feature type="domain" description="Alpha-D-phosphohexomutase alpha/beta/alpha" evidence="19">
    <location>
        <begin position="115"/>
        <end position="174"/>
    </location>
</feature>
<dbReference type="Gene3D" id="3.30.310.50">
    <property type="entry name" value="Alpha-D-phosphohexomutase, C-terminal domain"/>
    <property type="match status" value="1"/>
</dbReference>
<dbReference type="InterPro" id="IPR005844">
    <property type="entry name" value="A-D-PHexomutase_a/b/a-I"/>
</dbReference>
<dbReference type="PANTHER" id="PTHR45955">
    <property type="entry name" value="PHOSPHOACETYLGLUCOSAMINE MUTASE"/>
    <property type="match status" value="1"/>
</dbReference>
<comment type="function">
    <text evidence="13 14">Catalyzes the conversion of GlcNAc-6-P into GlcNAc-1-P during the synthesis of uridine diphosphate/UDP-GlcNAc, which is a biosynthetic precursor of chitin and also supplies the amino sugars for N-linked oligosaccharides of glycoproteins.</text>
</comment>
<dbReference type="InterPro" id="IPR005843">
    <property type="entry name" value="A-D-PHexomutase_C"/>
</dbReference>
<evidence type="ECO:0000259" key="19">
    <source>
        <dbReference type="Pfam" id="PF02878"/>
    </source>
</evidence>
<keyword evidence="23" id="KW-1185">Reference proteome</keyword>
<dbReference type="FunFam" id="3.30.310.50:FF:000003">
    <property type="entry name" value="Phosphoacetylglucosamine mutase"/>
    <property type="match status" value="1"/>
</dbReference>
<sequence>MDQQNFLQLTSAHPKPQSVKFSYGTAGFRMKANLLDSIMFRVGLIAGLRSRKLNGKTIGVMITASHNPAQDNGVKIVDPLGEMLEQSWEAYVTELANIQDDQAVFDKINELAQQLSIDLSAPSKVVFGRDTRPSGNDLVSSLIDGLTAVNTEYHDYGILTTPQLHYIVRCLNTANTDEPYGEPTEEGYYNKLATAYKTLVQGHSILSTLTVDCANGVGAPKLVELAKHIGGDYLSVKISNDNIDDAERLNFKSGADFVKVNHEYPEGLSSDPQARFAALDGDADRLVYFYSHPETGALKLLDGDKISGLAAMFIKDLVQKANLGHLEVGVVQTAYANGSSTRYLTDVLKVPVTMAQTGVKHLHHKAEAYDIGVYFEANGHGTVIFSPSTLQANKLSPNLKALIDLINQAVGDALSDMLLVEVILTQKQWSLSHWDQAYTDLPNRLTKVVVQDRTIFHAINADTQLAKPEGLQQQIDEIVSQYFNGRSFVRPSGTEDVVRVYAEAATKVDCDNLAHQVATLVYNQAGGKGAAPIPFQ</sequence>
<evidence type="ECO:0000256" key="8">
    <source>
        <dbReference type="ARBA" id="ARBA00023235"/>
    </source>
</evidence>
<dbReference type="GO" id="GO:0005975">
    <property type="term" value="P:carbohydrate metabolic process"/>
    <property type="evidence" value="ECO:0007669"/>
    <property type="project" value="InterPro"/>
</dbReference>
<dbReference type="GO" id="GO:0071555">
    <property type="term" value="P:cell wall organization"/>
    <property type="evidence" value="ECO:0007669"/>
    <property type="project" value="UniProtKB-KW"/>
</dbReference>
<evidence type="ECO:0000313" key="22">
    <source>
        <dbReference type="EMBL" id="KXN65577.1"/>
    </source>
</evidence>
<evidence type="ECO:0000256" key="15">
    <source>
        <dbReference type="PIRSR" id="PIRSR016408-1"/>
    </source>
</evidence>
<feature type="binding site" evidence="17">
    <location>
        <position position="282"/>
    </location>
    <ligand>
        <name>Mg(2+)</name>
        <dbReference type="ChEBI" id="CHEBI:18420"/>
    </ligand>
</feature>
<proteinExistence type="inferred from homology"/>
<dbReference type="FunFam" id="3.40.120.10:FF:000023">
    <property type="entry name" value="Phosphoacetylglucosamine mutase"/>
    <property type="match status" value="1"/>
</dbReference>
<feature type="domain" description="Alpha-D-phosphohexomutase alpha/beta/alpha" evidence="19">
    <location>
        <begin position="57"/>
        <end position="96"/>
    </location>
</feature>
<evidence type="ECO:0000256" key="12">
    <source>
        <dbReference type="ARBA" id="ARBA00032065"/>
    </source>
</evidence>
<dbReference type="SUPFAM" id="SSF55957">
    <property type="entry name" value="Phosphoglucomutase, C-terminal domain"/>
    <property type="match status" value="1"/>
</dbReference>
<dbReference type="GO" id="GO:0000287">
    <property type="term" value="F:magnesium ion binding"/>
    <property type="evidence" value="ECO:0007669"/>
    <property type="project" value="InterPro"/>
</dbReference>
<feature type="domain" description="Phosphoacetylglucosamine mutase AMG1" evidence="20">
    <location>
        <begin position="302"/>
        <end position="429"/>
    </location>
</feature>
<evidence type="ECO:0000256" key="7">
    <source>
        <dbReference type="ARBA" id="ARBA00022842"/>
    </source>
</evidence>
<dbReference type="PIRSF" id="PIRSF016408">
    <property type="entry name" value="PAGM"/>
    <property type="match status" value="1"/>
</dbReference>
<dbReference type="InterPro" id="IPR049023">
    <property type="entry name" value="AMG1_II"/>
</dbReference>
<organism evidence="22 23">
    <name type="scientific">Conidiobolus coronatus (strain ATCC 28846 / CBS 209.66 / NRRL 28638)</name>
    <name type="common">Delacroixia coronata</name>
    <dbReference type="NCBI Taxonomy" id="796925"/>
    <lineage>
        <taxon>Eukaryota</taxon>
        <taxon>Fungi</taxon>
        <taxon>Fungi incertae sedis</taxon>
        <taxon>Zoopagomycota</taxon>
        <taxon>Entomophthoromycotina</taxon>
        <taxon>Entomophthoromycetes</taxon>
        <taxon>Entomophthorales</taxon>
        <taxon>Ancylistaceae</taxon>
        <taxon>Conidiobolus</taxon>
    </lineage>
</organism>
<protein>
    <recommendedName>
        <fullName evidence="4 14">Phosphoacetylglucosamine mutase</fullName>
        <shortName evidence="14">PAGM</shortName>
        <ecNumber evidence="4 14">5.4.2.3</ecNumber>
    </recommendedName>
    <alternativeName>
        <fullName evidence="12 14">Acetylglucosamine phosphomutase</fullName>
    </alternativeName>
    <alternativeName>
        <fullName evidence="11 14">N-acetylglucosamine-phosphate mutase</fullName>
    </alternativeName>
</protein>
<dbReference type="InterPro" id="IPR016066">
    <property type="entry name" value="A-D-PHexomutase_CS"/>
</dbReference>
<evidence type="ECO:0000256" key="2">
    <source>
        <dbReference type="ARBA" id="ARBA00004865"/>
    </source>
</evidence>